<reference evidence="5 6" key="1">
    <citation type="submission" date="2024-05" db="EMBL/GenBank/DDBJ databases">
        <title>Sphingomonas sp. HF-S3 16S ribosomal RNA gene Genome sequencing and assembly.</title>
        <authorList>
            <person name="Lee H."/>
        </authorList>
    </citation>
    <scope>NUCLEOTIDE SEQUENCE [LARGE SCALE GENOMIC DNA]</scope>
    <source>
        <strain evidence="5 6">HF-S3</strain>
    </source>
</reference>
<dbReference type="InterPro" id="IPR015590">
    <property type="entry name" value="Aldehyde_DH_dom"/>
</dbReference>
<feature type="domain" description="Aldehyde dehydrogenase" evidence="4">
    <location>
        <begin position="18"/>
        <end position="463"/>
    </location>
</feature>
<dbReference type="SUPFAM" id="SSF53720">
    <property type="entry name" value="ALDH-like"/>
    <property type="match status" value="1"/>
</dbReference>
<evidence type="ECO:0000313" key="5">
    <source>
        <dbReference type="EMBL" id="MEN3746626.1"/>
    </source>
</evidence>
<dbReference type="Gene3D" id="3.40.605.10">
    <property type="entry name" value="Aldehyde Dehydrogenase, Chain A, domain 1"/>
    <property type="match status" value="1"/>
</dbReference>
<dbReference type="InterPro" id="IPR044086">
    <property type="entry name" value="LUC3-like"/>
</dbReference>
<dbReference type="InterPro" id="IPR016161">
    <property type="entry name" value="Ald_DH/histidinol_DH"/>
</dbReference>
<dbReference type="Proteomes" id="UP001427805">
    <property type="component" value="Unassembled WGS sequence"/>
</dbReference>
<proteinExistence type="inferred from homology"/>
<dbReference type="Gene3D" id="3.40.309.10">
    <property type="entry name" value="Aldehyde Dehydrogenase, Chain A, domain 2"/>
    <property type="match status" value="1"/>
</dbReference>
<dbReference type="Pfam" id="PF00171">
    <property type="entry name" value="Aldedh"/>
    <property type="match status" value="1"/>
</dbReference>
<name>A0ABV0B6X7_9SPHN</name>
<feature type="active site" evidence="2">
    <location>
        <position position="242"/>
    </location>
</feature>
<protein>
    <submittedName>
        <fullName evidence="5">Aldehyde dehydrogenase family protein</fullName>
    </submittedName>
</protein>
<dbReference type="PANTHER" id="PTHR11699">
    <property type="entry name" value="ALDEHYDE DEHYDROGENASE-RELATED"/>
    <property type="match status" value="1"/>
</dbReference>
<dbReference type="InterPro" id="IPR016162">
    <property type="entry name" value="Ald_DH_N"/>
</dbReference>
<dbReference type="PROSITE" id="PS00687">
    <property type="entry name" value="ALDEHYDE_DEHYDR_GLU"/>
    <property type="match status" value="1"/>
</dbReference>
<evidence type="ECO:0000259" key="4">
    <source>
        <dbReference type="Pfam" id="PF00171"/>
    </source>
</evidence>
<comment type="caution">
    <text evidence="5">The sequence shown here is derived from an EMBL/GenBank/DDBJ whole genome shotgun (WGS) entry which is preliminary data.</text>
</comment>
<accession>A0ABV0B6X7</accession>
<keyword evidence="6" id="KW-1185">Reference proteome</keyword>
<comment type="similarity">
    <text evidence="3">Belongs to the aldehyde dehydrogenase family.</text>
</comment>
<dbReference type="CDD" id="cd07106">
    <property type="entry name" value="ALDH_AldA-AAD23400"/>
    <property type="match status" value="1"/>
</dbReference>
<dbReference type="RefSeq" id="WP_346245624.1">
    <property type="nucleotide sequence ID" value="NZ_JBDIZK010000002.1"/>
</dbReference>
<evidence type="ECO:0000313" key="6">
    <source>
        <dbReference type="Proteomes" id="UP001427805"/>
    </source>
</evidence>
<sequence length="473" mass="50341">MERTFTLLINGEAVSGASEFDVINPATAEPFARCPKADANQLNAAVAAARGAFPAWSATPVDERAALVDAVAARLQERMSEFASLLTREQGKPLDQATGEVMGTVFTLRAFAQMRPETKVLRDEGGNRVVEHRTPLGVVAAITPWNFPMILAANKIGPALVAGNTMVLKPAPTTPLTTLLMGEIFAELLPAGVVNIICDQNDLGPLLTAHPDVAKVAFTGSTATGRKVMASAADGVKRVTLELGGNDAAIVLDDVEPALAAQKVFQGAMYNAGQICVAVKRAYVPEGMYDEFCEEIARLARETVVDDGAKQGAKVGPIQNAMQFEKVKALIEDARQRGTVLAGGDPLDRPGYFIPPTIVRDLDDDAPLVREEQFGPVLPVLKYRDIDEVIARANDSDYGLGGTIWGRNVARATEVAMKIDSGTVWVNQHLAIDPTIPFRGSKQSGLGGELGQSGLHEYTQAHVVNAVELEPAA</sequence>
<dbReference type="InterPro" id="IPR016163">
    <property type="entry name" value="Ald_DH_C"/>
</dbReference>
<dbReference type="EMBL" id="JBDIZK010000002">
    <property type="protein sequence ID" value="MEN3746626.1"/>
    <property type="molecule type" value="Genomic_DNA"/>
</dbReference>
<evidence type="ECO:0000256" key="2">
    <source>
        <dbReference type="PROSITE-ProRule" id="PRU10007"/>
    </source>
</evidence>
<evidence type="ECO:0000256" key="3">
    <source>
        <dbReference type="RuleBase" id="RU003345"/>
    </source>
</evidence>
<dbReference type="InterPro" id="IPR029510">
    <property type="entry name" value="Ald_DH_CS_GLU"/>
</dbReference>
<organism evidence="5 6">
    <name type="scientific">Sphingomonas rustica</name>
    <dbReference type="NCBI Taxonomy" id="3103142"/>
    <lineage>
        <taxon>Bacteria</taxon>
        <taxon>Pseudomonadati</taxon>
        <taxon>Pseudomonadota</taxon>
        <taxon>Alphaproteobacteria</taxon>
        <taxon>Sphingomonadales</taxon>
        <taxon>Sphingomonadaceae</taxon>
        <taxon>Sphingomonas</taxon>
    </lineage>
</organism>
<keyword evidence="1 3" id="KW-0560">Oxidoreductase</keyword>
<gene>
    <name evidence="5" type="ORF">TPR58_05565</name>
</gene>
<evidence type="ECO:0000256" key="1">
    <source>
        <dbReference type="ARBA" id="ARBA00023002"/>
    </source>
</evidence>